<sequence length="129" mass="15018">MSEPQFTIWVFIDIYDDPVMYKLSPDQYVSELRSEILKIYNYEGYTIELWKLASPTKLHPSDNCKERVLASKKTKLDTADTISTVLSSINDAFQVLAVWRPPPVKRSLLERDERYSKRFHSGLGRACTR</sequence>
<evidence type="ECO:0000313" key="1">
    <source>
        <dbReference type="EMBL" id="KAE9405080.1"/>
    </source>
</evidence>
<dbReference type="EMBL" id="ML769411">
    <property type="protein sequence ID" value="KAE9405080.1"/>
    <property type="molecule type" value="Genomic_DNA"/>
</dbReference>
<organism evidence="1 2">
    <name type="scientific">Gymnopus androsaceus JB14</name>
    <dbReference type="NCBI Taxonomy" id="1447944"/>
    <lineage>
        <taxon>Eukaryota</taxon>
        <taxon>Fungi</taxon>
        <taxon>Dikarya</taxon>
        <taxon>Basidiomycota</taxon>
        <taxon>Agaricomycotina</taxon>
        <taxon>Agaricomycetes</taxon>
        <taxon>Agaricomycetidae</taxon>
        <taxon>Agaricales</taxon>
        <taxon>Marasmiineae</taxon>
        <taxon>Omphalotaceae</taxon>
        <taxon>Gymnopus</taxon>
    </lineage>
</organism>
<dbReference type="Proteomes" id="UP000799118">
    <property type="component" value="Unassembled WGS sequence"/>
</dbReference>
<protein>
    <submittedName>
        <fullName evidence="1">Uncharacterized protein</fullName>
    </submittedName>
</protein>
<keyword evidence="2" id="KW-1185">Reference proteome</keyword>
<dbReference type="AlphaFoldDB" id="A0A6A4I597"/>
<name>A0A6A4I597_9AGAR</name>
<gene>
    <name evidence="1" type="ORF">BT96DRAFT_356608</name>
</gene>
<reference evidence="1" key="1">
    <citation type="journal article" date="2019" name="Environ. Microbiol.">
        <title>Fungal ecological strategies reflected in gene transcription - a case study of two litter decomposers.</title>
        <authorList>
            <person name="Barbi F."/>
            <person name="Kohler A."/>
            <person name="Barry K."/>
            <person name="Baskaran P."/>
            <person name="Daum C."/>
            <person name="Fauchery L."/>
            <person name="Ihrmark K."/>
            <person name="Kuo A."/>
            <person name="LaButti K."/>
            <person name="Lipzen A."/>
            <person name="Morin E."/>
            <person name="Grigoriev I.V."/>
            <person name="Henrissat B."/>
            <person name="Lindahl B."/>
            <person name="Martin F."/>
        </authorList>
    </citation>
    <scope>NUCLEOTIDE SEQUENCE</scope>
    <source>
        <strain evidence="1">JB14</strain>
    </source>
</reference>
<evidence type="ECO:0000313" key="2">
    <source>
        <dbReference type="Proteomes" id="UP000799118"/>
    </source>
</evidence>
<proteinExistence type="predicted"/>
<accession>A0A6A4I597</accession>